<dbReference type="Proteomes" id="UP001175353">
    <property type="component" value="Unassembled WGS sequence"/>
</dbReference>
<dbReference type="EMBL" id="JAUJLE010000029">
    <property type="protein sequence ID" value="KAK1002989.1"/>
    <property type="molecule type" value="Genomic_DNA"/>
</dbReference>
<dbReference type="Gene3D" id="3.60.21.10">
    <property type="match status" value="1"/>
</dbReference>
<dbReference type="InterPro" id="IPR004843">
    <property type="entry name" value="Calcineurin-like_PHP"/>
</dbReference>
<proteinExistence type="predicted"/>
<evidence type="ECO:0000313" key="5">
    <source>
        <dbReference type="Proteomes" id="UP001175353"/>
    </source>
</evidence>
<keyword evidence="5" id="KW-1185">Reference proteome</keyword>
<dbReference type="InterPro" id="IPR051693">
    <property type="entry name" value="UPF0046_metallophosphoest"/>
</dbReference>
<evidence type="ECO:0000256" key="1">
    <source>
        <dbReference type="SAM" id="MobiDB-lite"/>
    </source>
</evidence>
<sequence length="413" mass="45822">MLFLARSSSLSAIPHPHPSYFNHFHAQTRLDRRRAYRNNQQSQPYHVEGYHHSRHAAMTSSKTHESIATRFLVLSDTHGELVQLPTEAVDVAIHCGDLTEESKLHEFRTSIALLTQINAPLKLVIAGNHDFALDLPMFKKKLADIPPPVDDAVVKREYGDFGEARSLLAKARDAGIVFLDEGTHSFTLANGAKLTVYASPNTPSKSDWGFSYDPDNGDHDWAIDSAVDVVITHGPPHGVLDYTHARKRAGSPSLFAAVARARPRMHCFGHIHEGWGAKQVVWRETASEVPSHFTDIDNDASALVESLATILPRKYDSEDDLAAKRAKLEQLEQQHYCSADASLLGDNKTLFVNAAIKGDDAQTQQLPWIVSVPLPRADSRPPTPSSEKKRKAAAEVHEEDEQRRKRVALGKDL</sequence>
<feature type="region of interest" description="Disordered" evidence="1">
    <location>
        <begin position="372"/>
        <end position="413"/>
    </location>
</feature>
<reference evidence="3" key="1">
    <citation type="submission" date="2021-12" db="EMBL/GenBank/DDBJ databases">
        <title>Black yeast isolated from Biological Soil Crust.</title>
        <authorList>
            <person name="Kurbessoian T."/>
        </authorList>
    </citation>
    <scope>NUCLEOTIDE SEQUENCE</scope>
    <source>
        <strain evidence="3">CCFEE 5208</strain>
    </source>
</reference>
<dbReference type="Pfam" id="PF00149">
    <property type="entry name" value="Metallophos"/>
    <property type="match status" value="1"/>
</dbReference>
<reference evidence="4" key="2">
    <citation type="submission" date="2023-06" db="EMBL/GenBank/DDBJ databases">
        <title>Black Yeasts Isolated from many extreme environments.</title>
        <authorList>
            <person name="Coleine C."/>
            <person name="Stajich J.E."/>
            <person name="Selbmann L."/>
        </authorList>
    </citation>
    <scope>NUCLEOTIDE SEQUENCE</scope>
    <source>
        <strain evidence="4">CCFEE 5200</strain>
    </source>
</reference>
<feature type="domain" description="Calcineurin-like phosphoesterase" evidence="2">
    <location>
        <begin position="70"/>
        <end position="273"/>
    </location>
</feature>
<protein>
    <recommendedName>
        <fullName evidence="2">Calcineurin-like phosphoesterase domain-containing protein</fullName>
    </recommendedName>
</protein>
<dbReference type="AlphaFoldDB" id="A0AAN6KV14"/>
<dbReference type="EMBL" id="JASUXU010000003">
    <property type="protein sequence ID" value="KAK0326908.1"/>
    <property type="molecule type" value="Genomic_DNA"/>
</dbReference>
<dbReference type="PANTHER" id="PTHR12905:SF0">
    <property type="entry name" value="CALCINEURIN-LIKE PHOSPHOESTERASE DOMAIN-CONTAINING PROTEIN"/>
    <property type="match status" value="1"/>
</dbReference>
<evidence type="ECO:0000313" key="4">
    <source>
        <dbReference type="EMBL" id="KAK1002989.1"/>
    </source>
</evidence>
<organism evidence="4 5">
    <name type="scientific">Friedmanniomyces endolithicus</name>
    <dbReference type="NCBI Taxonomy" id="329885"/>
    <lineage>
        <taxon>Eukaryota</taxon>
        <taxon>Fungi</taxon>
        <taxon>Dikarya</taxon>
        <taxon>Ascomycota</taxon>
        <taxon>Pezizomycotina</taxon>
        <taxon>Dothideomycetes</taxon>
        <taxon>Dothideomycetidae</taxon>
        <taxon>Mycosphaerellales</taxon>
        <taxon>Teratosphaeriaceae</taxon>
        <taxon>Friedmanniomyces</taxon>
    </lineage>
</organism>
<evidence type="ECO:0000313" key="3">
    <source>
        <dbReference type="EMBL" id="KAK0326908.1"/>
    </source>
</evidence>
<name>A0AAN6KV14_9PEZI</name>
<comment type="caution">
    <text evidence="4">The sequence shown here is derived from an EMBL/GenBank/DDBJ whole genome shotgun (WGS) entry which is preliminary data.</text>
</comment>
<dbReference type="Proteomes" id="UP001168146">
    <property type="component" value="Unassembled WGS sequence"/>
</dbReference>
<dbReference type="InterPro" id="IPR029052">
    <property type="entry name" value="Metallo-depent_PP-like"/>
</dbReference>
<gene>
    <name evidence="3" type="ORF">LTR82_001668</name>
    <name evidence="4" type="ORF">LTR91_004780</name>
</gene>
<feature type="compositionally biased region" description="Basic and acidic residues" evidence="1">
    <location>
        <begin position="392"/>
        <end position="413"/>
    </location>
</feature>
<dbReference type="PANTHER" id="PTHR12905">
    <property type="entry name" value="METALLOPHOSPHOESTERASE"/>
    <property type="match status" value="1"/>
</dbReference>
<dbReference type="CDD" id="cd07379">
    <property type="entry name" value="MPP_239FB"/>
    <property type="match status" value="1"/>
</dbReference>
<accession>A0AAN6KV14</accession>
<evidence type="ECO:0000259" key="2">
    <source>
        <dbReference type="Pfam" id="PF00149"/>
    </source>
</evidence>
<dbReference type="SUPFAM" id="SSF56300">
    <property type="entry name" value="Metallo-dependent phosphatases"/>
    <property type="match status" value="1"/>
</dbReference>
<dbReference type="GO" id="GO:0016787">
    <property type="term" value="F:hydrolase activity"/>
    <property type="evidence" value="ECO:0007669"/>
    <property type="project" value="InterPro"/>
</dbReference>